<dbReference type="AlphaFoldDB" id="A0A0E9V7S0"/>
<name>A0A0E9V7S0_ANGAN</name>
<evidence type="ECO:0000313" key="1">
    <source>
        <dbReference type="EMBL" id="JAH74051.1"/>
    </source>
</evidence>
<accession>A0A0E9V7S0</accession>
<sequence length="29" mass="3523">MSVNRSSVRHLLSIYSQLINHYSYIYKHL</sequence>
<organism evidence="1">
    <name type="scientific">Anguilla anguilla</name>
    <name type="common">European freshwater eel</name>
    <name type="synonym">Muraena anguilla</name>
    <dbReference type="NCBI Taxonomy" id="7936"/>
    <lineage>
        <taxon>Eukaryota</taxon>
        <taxon>Metazoa</taxon>
        <taxon>Chordata</taxon>
        <taxon>Craniata</taxon>
        <taxon>Vertebrata</taxon>
        <taxon>Euteleostomi</taxon>
        <taxon>Actinopterygii</taxon>
        <taxon>Neopterygii</taxon>
        <taxon>Teleostei</taxon>
        <taxon>Anguilliformes</taxon>
        <taxon>Anguillidae</taxon>
        <taxon>Anguilla</taxon>
    </lineage>
</organism>
<reference evidence="1" key="2">
    <citation type="journal article" date="2015" name="Fish Shellfish Immunol.">
        <title>Early steps in the European eel (Anguilla anguilla)-Vibrio vulnificus interaction in the gills: Role of the RtxA13 toxin.</title>
        <authorList>
            <person name="Callol A."/>
            <person name="Pajuelo D."/>
            <person name="Ebbesson L."/>
            <person name="Teles M."/>
            <person name="MacKenzie S."/>
            <person name="Amaro C."/>
        </authorList>
    </citation>
    <scope>NUCLEOTIDE SEQUENCE</scope>
</reference>
<protein>
    <submittedName>
        <fullName evidence="1">Uncharacterized protein</fullName>
    </submittedName>
</protein>
<dbReference type="EMBL" id="GBXM01034526">
    <property type="protein sequence ID" value="JAH74051.1"/>
    <property type="molecule type" value="Transcribed_RNA"/>
</dbReference>
<reference evidence="1" key="1">
    <citation type="submission" date="2014-11" db="EMBL/GenBank/DDBJ databases">
        <authorList>
            <person name="Amaro Gonzalez C."/>
        </authorList>
    </citation>
    <scope>NUCLEOTIDE SEQUENCE</scope>
</reference>
<proteinExistence type="predicted"/>